<evidence type="ECO:0000313" key="6">
    <source>
        <dbReference type="Proteomes" id="UP001491310"/>
    </source>
</evidence>
<dbReference type="SUPFAM" id="SSF54171">
    <property type="entry name" value="DNA-binding domain"/>
    <property type="match status" value="1"/>
</dbReference>
<protein>
    <recommendedName>
        <fullName evidence="7">AP2/ERF domain-containing protein</fullName>
    </recommendedName>
</protein>
<gene>
    <name evidence="5" type="ORF">WJX75_002358</name>
</gene>
<feature type="compositionally biased region" description="Low complexity" evidence="4">
    <location>
        <begin position="87"/>
        <end position="99"/>
    </location>
</feature>
<evidence type="ECO:0000256" key="4">
    <source>
        <dbReference type="SAM" id="MobiDB-lite"/>
    </source>
</evidence>
<feature type="region of interest" description="Disordered" evidence="4">
    <location>
        <begin position="82"/>
        <end position="158"/>
    </location>
</feature>
<name>A0ABR2YBF4_9CHLO</name>
<feature type="compositionally biased region" description="Low complexity" evidence="4">
    <location>
        <begin position="110"/>
        <end position="121"/>
    </location>
</feature>
<comment type="caution">
    <text evidence="5">The sequence shown here is derived from an EMBL/GenBank/DDBJ whole genome shotgun (WGS) entry which is preliminary data.</text>
</comment>
<comment type="subcellular location">
    <subcellularLocation>
        <location evidence="1">Nucleus</location>
    </subcellularLocation>
</comment>
<proteinExistence type="predicted"/>
<dbReference type="InterPro" id="IPR016177">
    <property type="entry name" value="DNA-bd_dom_sf"/>
</dbReference>
<evidence type="ECO:0000256" key="2">
    <source>
        <dbReference type="ARBA" id="ARBA00023015"/>
    </source>
</evidence>
<dbReference type="EMBL" id="JALJOT010000017">
    <property type="protein sequence ID" value="KAK9901568.1"/>
    <property type="molecule type" value="Genomic_DNA"/>
</dbReference>
<keyword evidence="6" id="KW-1185">Reference proteome</keyword>
<dbReference type="InterPro" id="IPR036955">
    <property type="entry name" value="AP2/ERF_dom_sf"/>
</dbReference>
<evidence type="ECO:0000256" key="1">
    <source>
        <dbReference type="ARBA" id="ARBA00004123"/>
    </source>
</evidence>
<evidence type="ECO:0000256" key="3">
    <source>
        <dbReference type="ARBA" id="ARBA00023163"/>
    </source>
</evidence>
<evidence type="ECO:0008006" key="7">
    <source>
        <dbReference type="Google" id="ProtNLM"/>
    </source>
</evidence>
<reference evidence="5 6" key="1">
    <citation type="journal article" date="2024" name="Nat. Commun.">
        <title>Phylogenomics reveals the evolutionary origins of lichenization in chlorophyte algae.</title>
        <authorList>
            <person name="Puginier C."/>
            <person name="Libourel C."/>
            <person name="Otte J."/>
            <person name="Skaloud P."/>
            <person name="Haon M."/>
            <person name="Grisel S."/>
            <person name="Petersen M."/>
            <person name="Berrin J.G."/>
            <person name="Delaux P.M."/>
            <person name="Dal Grande F."/>
            <person name="Keller J."/>
        </authorList>
    </citation>
    <scope>NUCLEOTIDE SEQUENCE [LARGE SCALE GENOMIC DNA]</scope>
    <source>
        <strain evidence="5 6">SAG 216-7</strain>
    </source>
</reference>
<dbReference type="Gene3D" id="3.30.730.10">
    <property type="entry name" value="AP2/ERF domain"/>
    <property type="match status" value="1"/>
</dbReference>
<accession>A0ABR2YBF4</accession>
<evidence type="ECO:0000313" key="5">
    <source>
        <dbReference type="EMBL" id="KAK9901568.1"/>
    </source>
</evidence>
<organism evidence="5 6">
    <name type="scientific">Coccomyxa subellipsoidea</name>
    <dbReference type="NCBI Taxonomy" id="248742"/>
    <lineage>
        <taxon>Eukaryota</taxon>
        <taxon>Viridiplantae</taxon>
        <taxon>Chlorophyta</taxon>
        <taxon>core chlorophytes</taxon>
        <taxon>Trebouxiophyceae</taxon>
        <taxon>Trebouxiophyceae incertae sedis</taxon>
        <taxon>Coccomyxaceae</taxon>
        <taxon>Coccomyxa</taxon>
    </lineage>
</organism>
<sequence>MSRVSFPSDALQSILELQDSSLPTLDKESITDHRTTYPFQDMPGVGADDLALHNSQSAPQAPFIPGGAAAITSQQVHLELSATPTHDSSSALSADGLASNMPDSPDHGMPPACAAARQPARPGRRAARSSAGSFTPTSSGRRRRRRSLSPDPMVTTSGLLAAEMPSAEETHTCKKQKCKAATTPTSKYAGVTWHKGNKKFRATIYYLQHDKAKPKHLGYSESDLEAARWYDEVTLVVRTKPKTNFAASNYASKEELRAKWEEELGPLPVPDRR</sequence>
<keyword evidence="2" id="KW-0805">Transcription regulation</keyword>
<keyword evidence="3" id="KW-0804">Transcription</keyword>
<dbReference type="Proteomes" id="UP001491310">
    <property type="component" value="Unassembled WGS sequence"/>
</dbReference>